<keyword evidence="4" id="KW-1185">Reference proteome</keyword>
<dbReference type="EC" id="2.7.8.28" evidence="3"/>
<dbReference type="PANTHER" id="PTHR43007:SF1">
    <property type="entry name" value="2-PHOSPHO-L-LACTATE TRANSFERASE"/>
    <property type="match status" value="1"/>
</dbReference>
<proteinExistence type="inferred from homology"/>
<evidence type="ECO:0000313" key="4">
    <source>
        <dbReference type="Proteomes" id="UP000727654"/>
    </source>
</evidence>
<dbReference type="GO" id="GO:0043743">
    <property type="term" value="F:LPPG:FO 2-phospho-L-lactate transferase activity"/>
    <property type="evidence" value="ECO:0007669"/>
    <property type="project" value="UniProtKB-EC"/>
</dbReference>
<evidence type="ECO:0000256" key="2">
    <source>
        <dbReference type="ARBA" id="ARBA00022842"/>
    </source>
</evidence>
<dbReference type="Pfam" id="PF01933">
    <property type="entry name" value="CofD"/>
    <property type="match status" value="1"/>
</dbReference>
<name>A0ABM8X0M4_9BURK</name>
<sequence length="310" mass="33370">MIIAFSGGVGGAKLADGLAAVLAPELLTVVVNVGDDFEHLGLRICPDLDTVMYTLAGLANPSTGWGLAGDTASFMAALERIGGETWFHLGDRDMATHVERTRLLAGMSLSEVTETFCRRLGVRHAVVPVSDDRVRTTVRTDEGLLSFQDYFVRRRCAPRVLGLTLEGADSARASERFLHAMNHPQLKAIVFCPSNPHLSIAPMLAIPQVRACLQARRVPLVAVSPIIDGNAVKGPAAKIQKELGFPVSALGVADLYKDLIDGFVLDVCDAELAPIAPMPTLVAQTLMRNPSDRRNLAEAVLEFASRLRKP</sequence>
<dbReference type="HAMAP" id="MF_01257">
    <property type="entry name" value="CofD"/>
    <property type="match status" value="1"/>
</dbReference>
<dbReference type="Gene3D" id="3.40.50.10680">
    <property type="entry name" value="CofD-like domains"/>
    <property type="match status" value="1"/>
</dbReference>
<accession>A0ABM8X0M4</accession>
<protein>
    <submittedName>
        <fullName evidence="3">Phosphoenolpyruvate transferase</fullName>
        <ecNumber evidence="3">2.7.8.28</ecNumber>
    </submittedName>
</protein>
<dbReference type="Proteomes" id="UP000727654">
    <property type="component" value="Unassembled WGS sequence"/>
</dbReference>
<dbReference type="EMBL" id="CAJZAI010000005">
    <property type="protein sequence ID" value="CAG9173409.1"/>
    <property type="molecule type" value="Genomic_DNA"/>
</dbReference>
<dbReference type="InterPro" id="IPR002882">
    <property type="entry name" value="CofD"/>
</dbReference>
<dbReference type="PANTHER" id="PTHR43007">
    <property type="entry name" value="2-PHOSPHO-L-LACTATE TRANSFERASE"/>
    <property type="match status" value="1"/>
</dbReference>
<comment type="caution">
    <text evidence="3">The sequence shown here is derived from an EMBL/GenBank/DDBJ whole genome shotgun (WGS) entry which is preliminary data.</text>
</comment>
<dbReference type="InterPro" id="IPR038136">
    <property type="entry name" value="CofD-like_dom_sf"/>
</dbReference>
<dbReference type="Gene3D" id="1.10.8.240">
    <property type="entry name" value="CofD-like domain"/>
    <property type="match status" value="1"/>
</dbReference>
<keyword evidence="1 3" id="KW-0808">Transferase</keyword>
<gene>
    <name evidence="3" type="primary">fbiA</name>
    <name evidence="3" type="ORF">LMG23992_02442</name>
</gene>
<dbReference type="CDD" id="cd07186">
    <property type="entry name" value="CofD_like"/>
    <property type="match status" value="1"/>
</dbReference>
<dbReference type="RefSeq" id="WP_224080056.1">
    <property type="nucleotide sequence ID" value="NZ_CAJZAI010000005.1"/>
</dbReference>
<reference evidence="3 4" key="1">
    <citation type="submission" date="2021-08" db="EMBL/GenBank/DDBJ databases">
        <authorList>
            <person name="Peeters C."/>
        </authorList>
    </citation>
    <scope>NUCLEOTIDE SEQUENCE [LARGE SCALE GENOMIC DNA]</scope>
    <source>
        <strain evidence="3 4">LMG 23992</strain>
    </source>
</reference>
<organism evidence="3 4">
    <name type="scientific">Cupriavidus laharis</name>
    <dbReference type="NCBI Taxonomy" id="151654"/>
    <lineage>
        <taxon>Bacteria</taxon>
        <taxon>Pseudomonadati</taxon>
        <taxon>Pseudomonadota</taxon>
        <taxon>Betaproteobacteria</taxon>
        <taxon>Burkholderiales</taxon>
        <taxon>Burkholderiaceae</taxon>
        <taxon>Cupriavidus</taxon>
    </lineage>
</organism>
<evidence type="ECO:0000313" key="3">
    <source>
        <dbReference type="EMBL" id="CAG9173409.1"/>
    </source>
</evidence>
<dbReference type="NCBIfam" id="TIGR01819">
    <property type="entry name" value="F420_cofD"/>
    <property type="match status" value="1"/>
</dbReference>
<evidence type="ECO:0000256" key="1">
    <source>
        <dbReference type="ARBA" id="ARBA00022679"/>
    </source>
</evidence>
<dbReference type="SUPFAM" id="SSF142338">
    <property type="entry name" value="CofD-like"/>
    <property type="match status" value="1"/>
</dbReference>
<keyword evidence="2" id="KW-0460">Magnesium</keyword>
<dbReference type="InterPro" id="IPR010115">
    <property type="entry name" value="FbiA/CofD"/>
</dbReference>